<dbReference type="FunFam" id="1.10.510.10:FF:001176">
    <property type="entry name" value="Cell division control protein 2 like"/>
    <property type="match status" value="1"/>
</dbReference>
<dbReference type="STRING" id="3055.A0A2K3CRU5"/>
<dbReference type="Gramene" id="PNW71002">
    <property type="protein sequence ID" value="PNW71002"/>
    <property type="gene ID" value="CHLRE_17g742250v5"/>
</dbReference>
<dbReference type="GO" id="GO:0051445">
    <property type="term" value="P:regulation of meiotic cell cycle"/>
    <property type="evidence" value="ECO:0000318"/>
    <property type="project" value="GO_Central"/>
</dbReference>
<evidence type="ECO:0000256" key="1">
    <source>
        <dbReference type="ARBA" id="ARBA00006485"/>
    </source>
</evidence>
<dbReference type="PROSITE" id="PS00108">
    <property type="entry name" value="PROTEIN_KINASE_ST"/>
    <property type="match status" value="1"/>
</dbReference>
<dbReference type="GeneID" id="5726674"/>
<dbReference type="PANTHER" id="PTHR24056">
    <property type="entry name" value="CELL DIVISION PROTEIN KINASE"/>
    <property type="match status" value="1"/>
</dbReference>
<dbReference type="GO" id="GO:0005737">
    <property type="term" value="C:cytoplasm"/>
    <property type="evidence" value="ECO:0000318"/>
    <property type="project" value="GO_Central"/>
</dbReference>
<evidence type="ECO:0000256" key="8">
    <source>
        <dbReference type="ARBA" id="ARBA00022840"/>
    </source>
</evidence>
<evidence type="ECO:0000259" key="13">
    <source>
        <dbReference type="PROSITE" id="PS50011"/>
    </source>
</evidence>
<dbReference type="OrthoDB" id="535908at2759"/>
<dbReference type="PANTHER" id="PTHR24056:SF548">
    <property type="entry name" value="CYCLIN-DEPENDENT KINASE A-1"/>
    <property type="match status" value="1"/>
</dbReference>
<dbReference type="EC" id="2.7.11.22" evidence="2"/>
<evidence type="ECO:0000256" key="9">
    <source>
        <dbReference type="ARBA" id="ARBA00047811"/>
    </source>
</evidence>
<feature type="binding site" evidence="11">
    <location>
        <position position="129"/>
    </location>
    <ligand>
        <name>ATP</name>
        <dbReference type="ChEBI" id="CHEBI:30616"/>
    </ligand>
</feature>
<evidence type="ECO:0000256" key="2">
    <source>
        <dbReference type="ARBA" id="ARBA00012425"/>
    </source>
</evidence>
<dbReference type="GO" id="GO:0000307">
    <property type="term" value="C:cyclin-dependent protein kinase holoenzyme complex"/>
    <property type="evidence" value="ECO:0000318"/>
    <property type="project" value="GO_Central"/>
</dbReference>
<dbReference type="GO" id="GO:0030332">
    <property type="term" value="F:cyclin binding"/>
    <property type="evidence" value="ECO:0000318"/>
    <property type="project" value="GO_Central"/>
</dbReference>
<reference evidence="14 15" key="1">
    <citation type="journal article" date="2007" name="Science">
        <title>The Chlamydomonas genome reveals the evolution of key animal and plant functions.</title>
        <authorList>
            <person name="Merchant S.S."/>
            <person name="Prochnik S.E."/>
            <person name="Vallon O."/>
            <person name="Harris E.H."/>
            <person name="Karpowicz S.J."/>
            <person name="Witman G.B."/>
            <person name="Terry A."/>
            <person name="Salamov A."/>
            <person name="Fritz-Laylin L.K."/>
            <person name="Marechal-Drouard L."/>
            <person name="Marshall W.F."/>
            <person name="Qu L.H."/>
            <person name="Nelson D.R."/>
            <person name="Sanderfoot A.A."/>
            <person name="Spalding M.H."/>
            <person name="Kapitonov V.V."/>
            <person name="Ren Q."/>
            <person name="Ferris P."/>
            <person name="Lindquist E."/>
            <person name="Shapiro H."/>
            <person name="Lucas S.M."/>
            <person name="Grimwood J."/>
            <person name="Schmutz J."/>
            <person name="Cardol P."/>
            <person name="Cerutti H."/>
            <person name="Chanfreau G."/>
            <person name="Chen C.L."/>
            <person name="Cognat V."/>
            <person name="Croft M.T."/>
            <person name="Dent R."/>
            <person name="Dutcher S."/>
            <person name="Fernandez E."/>
            <person name="Fukuzawa H."/>
            <person name="Gonzalez-Ballester D."/>
            <person name="Gonzalez-Halphen D."/>
            <person name="Hallmann A."/>
            <person name="Hanikenne M."/>
            <person name="Hippler M."/>
            <person name="Inwood W."/>
            <person name="Jabbari K."/>
            <person name="Kalanon M."/>
            <person name="Kuras R."/>
            <person name="Lefebvre P.A."/>
            <person name="Lemaire S.D."/>
            <person name="Lobanov A.V."/>
            <person name="Lohr M."/>
            <person name="Manuell A."/>
            <person name="Meier I."/>
            <person name="Mets L."/>
            <person name="Mittag M."/>
            <person name="Mittelmeier T."/>
            <person name="Moroney J.V."/>
            <person name="Moseley J."/>
            <person name="Napoli C."/>
            <person name="Nedelcu A.M."/>
            <person name="Niyogi K."/>
            <person name="Novoselov S.V."/>
            <person name="Paulsen I.T."/>
            <person name="Pazour G."/>
            <person name="Purton S."/>
            <person name="Ral J.P."/>
            <person name="Riano-Pachon D.M."/>
            <person name="Riekhof W."/>
            <person name="Rymarquis L."/>
            <person name="Schroda M."/>
            <person name="Stern D."/>
            <person name="Umen J."/>
            <person name="Willows R."/>
            <person name="Wilson N."/>
            <person name="Zimmer S.L."/>
            <person name="Allmer J."/>
            <person name="Balk J."/>
            <person name="Bisova K."/>
            <person name="Chen C.J."/>
            <person name="Elias M."/>
            <person name="Gendler K."/>
            <person name="Hauser C."/>
            <person name="Lamb M.R."/>
            <person name="Ledford H."/>
            <person name="Long J.C."/>
            <person name="Minagawa J."/>
            <person name="Page M.D."/>
            <person name="Pan J."/>
            <person name="Pootakham W."/>
            <person name="Roje S."/>
            <person name="Rose A."/>
            <person name="Stahlberg E."/>
            <person name="Terauchi A.M."/>
            <person name="Yang P."/>
            <person name="Ball S."/>
            <person name="Bowler C."/>
            <person name="Dieckmann C.L."/>
            <person name="Gladyshev V.N."/>
            <person name="Green P."/>
            <person name="Jorgensen R."/>
            <person name="Mayfield S."/>
            <person name="Mueller-Roeber B."/>
            <person name="Rajamani S."/>
            <person name="Sayre R.T."/>
            <person name="Brokstein P."/>
            <person name="Dubchak I."/>
            <person name="Goodstein D."/>
            <person name="Hornick L."/>
            <person name="Huang Y.W."/>
            <person name="Jhaveri J."/>
            <person name="Luo Y."/>
            <person name="Martinez D."/>
            <person name="Ngau W.C."/>
            <person name="Otillar B."/>
            <person name="Poliakov A."/>
            <person name="Porter A."/>
            <person name="Szajkowski L."/>
            <person name="Werner G."/>
            <person name="Zhou K."/>
            <person name="Grigoriev I.V."/>
            <person name="Rokhsar D.S."/>
            <person name="Grossman A.R."/>
        </authorList>
    </citation>
    <scope>NUCLEOTIDE SEQUENCE [LARGE SCALE GENOMIC DNA]</scope>
    <source>
        <strain evidence="15">CC-503</strain>
    </source>
</reference>
<dbReference type="GO" id="GO:0000082">
    <property type="term" value="P:G1/S transition of mitotic cell cycle"/>
    <property type="evidence" value="ECO:0000318"/>
    <property type="project" value="GO_Central"/>
</dbReference>
<dbReference type="GO" id="GO:0005524">
    <property type="term" value="F:ATP binding"/>
    <property type="evidence" value="ECO:0007669"/>
    <property type="project" value="UniProtKB-UniRule"/>
</dbReference>
<proteinExistence type="inferred from homology"/>
<evidence type="ECO:0000256" key="12">
    <source>
        <dbReference type="RuleBase" id="RU000304"/>
    </source>
</evidence>
<dbReference type="FunFam" id="3.30.200.20:FF:000842">
    <property type="entry name" value="Cyclin-dependent kinase C-2, putative"/>
    <property type="match status" value="1"/>
</dbReference>
<evidence type="ECO:0000313" key="14">
    <source>
        <dbReference type="EMBL" id="PNW71002.1"/>
    </source>
</evidence>
<evidence type="ECO:0000256" key="10">
    <source>
        <dbReference type="ARBA" id="ARBA00048367"/>
    </source>
</evidence>
<sequence>MELSGSLRNAGTTSTSGRSTDLATNTNIATLVGNLRKCSLACAEAAWVNTHILPWLLQRGVDAELHSLLARFGFSGPQLGFTEPVIDLLALTTALHKYLYVKMGQIGAGAYGAVFKAYHRETHELLAIKAADMTEYGLAASTLREITMLKELRHPNIVGLRDVIMSPVGPPPLRQGTAGSGTGRKQSCYLVVELLHCDLHAFMQHRPHALSMSTAKSIMYQLLSGLKHAHMNGIMHRDIKPQNILMGPAPSDVASAAAAATTAPEDTAPATAAGRVQIKIADFGLARSYLPDEQAYTDWVVTLFYRPPELLLGCKSYSPTVDVWSAGCVLAEMANTGSPLFVSDSELGQLDDIFAKLGTPSAKAWPELEQMLGATGMGSRAYQPQPLNQLVPRLAADPQALDLLSRMLAPNPRHRVSAARALAHPWFDDIRAAEAAALQAGVAAEAARQARAGAVATAPLPHRGC</sequence>
<comment type="catalytic activity">
    <reaction evidence="10">
        <text>L-seryl-[protein] + ATP = O-phospho-L-seryl-[protein] + ADP + H(+)</text>
        <dbReference type="Rhea" id="RHEA:17989"/>
        <dbReference type="Rhea" id="RHEA-COMP:9863"/>
        <dbReference type="Rhea" id="RHEA-COMP:11604"/>
        <dbReference type="ChEBI" id="CHEBI:15378"/>
        <dbReference type="ChEBI" id="CHEBI:29999"/>
        <dbReference type="ChEBI" id="CHEBI:30616"/>
        <dbReference type="ChEBI" id="CHEBI:83421"/>
        <dbReference type="ChEBI" id="CHEBI:456216"/>
        <dbReference type="EC" id="2.7.11.22"/>
    </reaction>
</comment>
<dbReference type="EMBL" id="CM008978">
    <property type="protein sequence ID" value="PNW71002.1"/>
    <property type="molecule type" value="Genomic_DNA"/>
</dbReference>
<dbReference type="InterPro" id="IPR008271">
    <property type="entry name" value="Ser/Thr_kinase_AS"/>
</dbReference>
<dbReference type="ExpressionAtlas" id="A0A2K3CRU5">
    <property type="expression patterns" value="differential"/>
</dbReference>
<dbReference type="OMA" id="NTHILPW"/>
<keyword evidence="3 12" id="KW-0723">Serine/threonine-protein kinase</keyword>
<dbReference type="SMART" id="SM00220">
    <property type="entry name" value="S_TKc"/>
    <property type="match status" value="1"/>
</dbReference>
<dbReference type="AlphaFoldDB" id="A0A2K3CRU5"/>
<dbReference type="Pfam" id="PF00069">
    <property type="entry name" value="Pkinase"/>
    <property type="match status" value="1"/>
</dbReference>
<dbReference type="GO" id="GO:0007165">
    <property type="term" value="P:signal transduction"/>
    <property type="evidence" value="ECO:0000318"/>
    <property type="project" value="GO_Central"/>
</dbReference>
<dbReference type="Gene3D" id="3.30.200.20">
    <property type="entry name" value="Phosphorylase Kinase, domain 1"/>
    <property type="match status" value="1"/>
</dbReference>
<evidence type="ECO:0000256" key="3">
    <source>
        <dbReference type="ARBA" id="ARBA00022527"/>
    </source>
</evidence>
<keyword evidence="4" id="KW-0597">Phosphoprotein</keyword>
<dbReference type="InParanoid" id="A0A2K3CRU5"/>
<comment type="catalytic activity">
    <reaction evidence="9">
        <text>L-threonyl-[protein] + ATP = O-phospho-L-threonyl-[protein] + ADP + H(+)</text>
        <dbReference type="Rhea" id="RHEA:46608"/>
        <dbReference type="Rhea" id="RHEA-COMP:11060"/>
        <dbReference type="Rhea" id="RHEA-COMP:11605"/>
        <dbReference type="ChEBI" id="CHEBI:15378"/>
        <dbReference type="ChEBI" id="CHEBI:30013"/>
        <dbReference type="ChEBI" id="CHEBI:30616"/>
        <dbReference type="ChEBI" id="CHEBI:61977"/>
        <dbReference type="ChEBI" id="CHEBI:456216"/>
        <dbReference type="EC" id="2.7.11.22"/>
    </reaction>
</comment>
<dbReference type="SUPFAM" id="SSF56112">
    <property type="entry name" value="Protein kinase-like (PK-like)"/>
    <property type="match status" value="1"/>
</dbReference>
<comment type="similarity">
    <text evidence="1">Belongs to the protein kinase superfamily. CMGC Ser/Thr protein kinase family. CDC2/CDKX subfamily.</text>
</comment>
<dbReference type="InterPro" id="IPR050108">
    <property type="entry name" value="CDK"/>
</dbReference>
<dbReference type="Gene3D" id="1.10.510.10">
    <property type="entry name" value="Transferase(Phosphotransferase) domain 1"/>
    <property type="match status" value="1"/>
</dbReference>
<evidence type="ECO:0000313" key="15">
    <source>
        <dbReference type="Proteomes" id="UP000006906"/>
    </source>
</evidence>
<feature type="domain" description="Protein kinase" evidence="13">
    <location>
        <begin position="100"/>
        <end position="427"/>
    </location>
</feature>
<dbReference type="InterPro" id="IPR000719">
    <property type="entry name" value="Prot_kinase_dom"/>
</dbReference>
<dbReference type="RefSeq" id="XP_042915129.1">
    <property type="nucleotide sequence ID" value="XM_043072670.1"/>
</dbReference>
<dbReference type="CDD" id="cd07829">
    <property type="entry name" value="STKc_CDK_like"/>
    <property type="match status" value="1"/>
</dbReference>
<keyword evidence="7" id="KW-0418">Kinase</keyword>
<evidence type="ECO:0000256" key="6">
    <source>
        <dbReference type="ARBA" id="ARBA00022741"/>
    </source>
</evidence>
<gene>
    <name evidence="14" type="ORF">CHLRE_17g742250v5</name>
</gene>
<dbReference type="KEGG" id="cre:CHLRE_17g742250v5"/>
<keyword evidence="8 11" id="KW-0067">ATP-binding</keyword>
<dbReference type="InterPro" id="IPR017441">
    <property type="entry name" value="Protein_kinase_ATP_BS"/>
</dbReference>
<keyword evidence="5" id="KW-0808">Transferase</keyword>
<dbReference type="GO" id="GO:0010468">
    <property type="term" value="P:regulation of gene expression"/>
    <property type="evidence" value="ECO:0000318"/>
    <property type="project" value="GO_Central"/>
</dbReference>
<evidence type="ECO:0000256" key="5">
    <source>
        <dbReference type="ARBA" id="ARBA00022679"/>
    </source>
</evidence>
<keyword evidence="15" id="KW-1185">Reference proteome</keyword>
<evidence type="ECO:0000256" key="4">
    <source>
        <dbReference type="ARBA" id="ARBA00022553"/>
    </source>
</evidence>
<dbReference type="Proteomes" id="UP000006906">
    <property type="component" value="Chromosome 17"/>
</dbReference>
<organism evidence="14 15">
    <name type="scientific">Chlamydomonas reinhardtii</name>
    <name type="common">Chlamydomonas smithii</name>
    <dbReference type="NCBI Taxonomy" id="3055"/>
    <lineage>
        <taxon>Eukaryota</taxon>
        <taxon>Viridiplantae</taxon>
        <taxon>Chlorophyta</taxon>
        <taxon>core chlorophytes</taxon>
        <taxon>Chlorophyceae</taxon>
        <taxon>CS clade</taxon>
        <taxon>Chlamydomonadales</taxon>
        <taxon>Chlamydomonadaceae</taxon>
        <taxon>Chlamydomonas</taxon>
    </lineage>
</organism>
<name>A0A2K3CRU5_CHLRE</name>
<dbReference type="GO" id="GO:0004693">
    <property type="term" value="F:cyclin-dependent protein serine/threonine kinase activity"/>
    <property type="evidence" value="ECO:0000318"/>
    <property type="project" value="GO_Central"/>
</dbReference>
<accession>A0A2K3CRU5</accession>
<keyword evidence="6 11" id="KW-0547">Nucleotide-binding</keyword>
<dbReference type="InterPro" id="IPR011009">
    <property type="entry name" value="Kinase-like_dom_sf"/>
</dbReference>
<evidence type="ECO:0000256" key="11">
    <source>
        <dbReference type="PROSITE-ProRule" id="PRU10141"/>
    </source>
</evidence>
<dbReference type="GO" id="GO:0010389">
    <property type="term" value="P:regulation of G2/M transition of mitotic cell cycle"/>
    <property type="evidence" value="ECO:0000318"/>
    <property type="project" value="GO_Central"/>
</dbReference>
<protein>
    <recommendedName>
        <fullName evidence="2">cyclin-dependent kinase</fullName>
        <ecNumber evidence="2">2.7.11.22</ecNumber>
    </recommendedName>
</protein>
<evidence type="ECO:0000256" key="7">
    <source>
        <dbReference type="ARBA" id="ARBA00022777"/>
    </source>
</evidence>
<dbReference type="PROSITE" id="PS00107">
    <property type="entry name" value="PROTEIN_KINASE_ATP"/>
    <property type="match status" value="1"/>
</dbReference>
<dbReference type="GO" id="GO:0005634">
    <property type="term" value="C:nucleus"/>
    <property type="evidence" value="ECO:0000318"/>
    <property type="project" value="GO_Central"/>
</dbReference>
<dbReference type="PROSITE" id="PS50011">
    <property type="entry name" value="PROTEIN_KINASE_DOM"/>
    <property type="match status" value="1"/>
</dbReference>